<dbReference type="GO" id="GO:0016887">
    <property type="term" value="F:ATP hydrolysis activity"/>
    <property type="evidence" value="ECO:0000318"/>
    <property type="project" value="GO_Central"/>
</dbReference>
<keyword evidence="9" id="KW-1185">Reference proteome</keyword>
<dbReference type="GO" id="GO:0140664">
    <property type="term" value="F:ATP-dependent DNA damage sensor activity"/>
    <property type="evidence" value="ECO:0007669"/>
    <property type="project" value="InterPro"/>
</dbReference>
<dbReference type="PANTHER" id="PTHR10073:SF47">
    <property type="entry name" value="DNA MISMATCH REPAIR PROTEIN MLH3"/>
    <property type="match status" value="1"/>
</dbReference>
<dbReference type="NCBIfam" id="TIGR00585">
    <property type="entry name" value="mutl"/>
    <property type="match status" value="1"/>
</dbReference>
<keyword evidence="3" id="KW-0234">DNA repair</keyword>
<dbReference type="PROSITE" id="PS00058">
    <property type="entry name" value="DNA_MISMATCH_REPAIR_1"/>
    <property type="match status" value="1"/>
</dbReference>
<dbReference type="Pfam" id="PF08676">
    <property type="entry name" value="MutL_C"/>
    <property type="match status" value="1"/>
</dbReference>
<dbReference type="Pfam" id="PF13589">
    <property type="entry name" value="HATPase_c_3"/>
    <property type="match status" value="1"/>
</dbReference>
<reference evidence="8 9" key="1">
    <citation type="journal article" date="2017" name="Nat. Commun.">
        <title>Genome assembly with in vitro proximity ligation data and whole-genome triplication in lettuce.</title>
        <authorList>
            <person name="Reyes-Chin-Wo S."/>
            <person name="Wang Z."/>
            <person name="Yang X."/>
            <person name="Kozik A."/>
            <person name="Arikit S."/>
            <person name="Song C."/>
            <person name="Xia L."/>
            <person name="Froenicke L."/>
            <person name="Lavelle D.O."/>
            <person name="Truco M.J."/>
            <person name="Xia R."/>
            <person name="Zhu S."/>
            <person name="Xu C."/>
            <person name="Xu H."/>
            <person name="Xu X."/>
            <person name="Cox K."/>
            <person name="Korf I."/>
            <person name="Meyers B.C."/>
            <person name="Michelmore R.W."/>
        </authorList>
    </citation>
    <scope>NUCLEOTIDE SEQUENCE [LARGE SCALE GENOMIC DNA]</scope>
    <source>
        <strain evidence="9">cv. Salinas</strain>
        <tissue evidence="8">Seedlings</tissue>
    </source>
</reference>
<dbReference type="GO" id="GO:0032300">
    <property type="term" value="C:mismatch repair complex"/>
    <property type="evidence" value="ECO:0000318"/>
    <property type="project" value="GO_Central"/>
</dbReference>
<dbReference type="InterPro" id="IPR002099">
    <property type="entry name" value="MutL/Mlh/PMS"/>
</dbReference>
<organism evidence="8 9">
    <name type="scientific">Lactuca sativa</name>
    <name type="common">Garden lettuce</name>
    <dbReference type="NCBI Taxonomy" id="4236"/>
    <lineage>
        <taxon>Eukaryota</taxon>
        <taxon>Viridiplantae</taxon>
        <taxon>Streptophyta</taxon>
        <taxon>Embryophyta</taxon>
        <taxon>Tracheophyta</taxon>
        <taxon>Spermatophyta</taxon>
        <taxon>Magnoliopsida</taxon>
        <taxon>eudicotyledons</taxon>
        <taxon>Gunneridae</taxon>
        <taxon>Pentapetalae</taxon>
        <taxon>asterids</taxon>
        <taxon>campanulids</taxon>
        <taxon>Asterales</taxon>
        <taxon>Asteraceae</taxon>
        <taxon>Cichorioideae</taxon>
        <taxon>Cichorieae</taxon>
        <taxon>Lactucinae</taxon>
        <taxon>Lactuca</taxon>
    </lineage>
</organism>
<evidence type="ECO:0000256" key="5">
    <source>
        <dbReference type="SAM" id="Phobius"/>
    </source>
</evidence>
<dbReference type="EMBL" id="NBSK02000002">
    <property type="protein sequence ID" value="KAJ0223414.1"/>
    <property type="molecule type" value="Genomic_DNA"/>
</dbReference>
<dbReference type="Proteomes" id="UP000235145">
    <property type="component" value="Unassembled WGS sequence"/>
</dbReference>
<comment type="caution">
    <text evidence="8">The sequence shown here is derived from an EMBL/GenBank/DDBJ whole genome shotgun (WGS) entry which is preliminary data.</text>
</comment>
<dbReference type="InterPro" id="IPR038973">
    <property type="entry name" value="MutL/Mlh/Pms-like"/>
</dbReference>
<name>A0A9R1XVR3_LACSA</name>
<feature type="domain" description="MutL C-terminal dimerisation" evidence="6">
    <location>
        <begin position="815"/>
        <end position="975"/>
    </location>
</feature>
<dbReference type="Gene3D" id="3.30.565.10">
    <property type="entry name" value="Histidine kinase-like ATPase, C-terminal domain"/>
    <property type="match status" value="1"/>
</dbReference>
<evidence type="ECO:0000313" key="8">
    <source>
        <dbReference type="EMBL" id="KAJ0223414.1"/>
    </source>
</evidence>
<evidence type="ECO:0000256" key="2">
    <source>
        <dbReference type="ARBA" id="ARBA00022763"/>
    </source>
</evidence>
<evidence type="ECO:0008006" key="10">
    <source>
        <dbReference type="Google" id="ProtNLM"/>
    </source>
</evidence>
<gene>
    <name evidence="8" type="ORF">LSAT_V11C200076790</name>
</gene>
<dbReference type="InterPro" id="IPR020568">
    <property type="entry name" value="Ribosomal_Su5_D2-typ_SF"/>
</dbReference>
<dbReference type="Gramene" id="rna-gnl|WGS:NBSK|LSAT_2X73681_mrna">
    <property type="protein sequence ID" value="cds-PLY82751.1"/>
    <property type="gene ID" value="gene-LSAT_2X73681"/>
</dbReference>
<dbReference type="AlphaFoldDB" id="A0A9R1XVR3"/>
<keyword evidence="5" id="KW-0812">Transmembrane</keyword>
<dbReference type="InterPro" id="IPR037198">
    <property type="entry name" value="MutL_C_sf"/>
</dbReference>
<dbReference type="InterPro" id="IPR014790">
    <property type="entry name" value="MutL_C"/>
</dbReference>
<dbReference type="GO" id="GO:0030983">
    <property type="term" value="F:mismatched DNA binding"/>
    <property type="evidence" value="ECO:0007669"/>
    <property type="project" value="InterPro"/>
</dbReference>
<evidence type="ECO:0000256" key="3">
    <source>
        <dbReference type="ARBA" id="ARBA00023204"/>
    </source>
</evidence>
<dbReference type="FunFam" id="3.30.565.10:FF:000003">
    <property type="entry name" value="DNA mismatch repair endonuclease MutL"/>
    <property type="match status" value="1"/>
</dbReference>
<dbReference type="InterPro" id="IPR042120">
    <property type="entry name" value="MutL_C_dimsub"/>
</dbReference>
<sequence length="1049" mass="117766">MRSIKVLPESVRNSLRSGIILSDLTRVVEELVFNSLDAGATKVIVAVGVGTNYIKVTDNGCGITRDGLVLLGERYATSKFEQLSGLNTVPESFGFRGEALSSISDLSLLQVVTKAHGMPNGYCKVIKCSKCLYLGIDDDRQNVGTTVVVRDLFYNQPVRRRHLQSSPKKVLHSVKECILRIALVHLGTCFKVNDIESGDELLSLYPSSSPLPLLVSSFGTEVSSSLHKLDESDDKLKLSGFISSPCETFSVKAFQYFCILFLVLILCFIVTSLWVKKMFSLTFEKDINSRYISRGPIHKLLNQLATESELLKGDIRSECGKRSRYQACLTYILNLSCPRAHYDLSFEPTKTCAEFKEWDPVLTFIKKAVSCFWNQDPLNDSEVPKKRRVTWSHETSIVLSSPQLQMPTESKHMSHLSDAKWNPNNKLLLKESSPIQFHFDNHLIKPFLRSCSSHLDLSPVVTKIQDDEFDNIIQGSESWLDKSTTVWSPPRIISTSNLSVDSPFLPKESFDSLLTDGDLFTENNNSPWDTPVASKHQSDWSPLMFDESRDDVDFKLRRDDWFDLFADEEGEKDIFDFDNMRYSSSQEGYMSCKGHVKNSQKDTLLCDFMNGIDWASPESYMSSLSCGERVKKTKVTQSSFQDKKKPRRRSHSAPPSYRGKRKFIALNSQMSVESGNSQFETPHNASLQEASDLRHVQKSSGVDHLLLEEGEDPTKARHDKKKVIDKAEISDYEGEAAHCLDVFNTDSDFTSRDNEGALDLGEKWRSGYPWDSSIEKKGDEDKILDISSGILHLSGDSLTLTPKSISKKCLDDSKVLQQVDKKFIPIVGGGILAIIDQHAADERIRLEDLRKKVLSGKMKTICYLDAEQELVLPEIGYQLLINYSEQIKKWGWICNFHAQSSVSFKKNLNFLHNQPSVATLIAVPCILGVNLTDADLLEFLKQLADTDGSSILPPAVVRVLNTKACRGAIMFGDALLPSECSLIVEELKKTSLCFQCAHGRPTTVALVDMVVLHKQIGKLGNWNRGSCGSWHGLSRHRPTLERATQRLSQ</sequence>
<dbReference type="InterPro" id="IPR036890">
    <property type="entry name" value="HATPase_C_sf"/>
</dbReference>
<feature type="transmembrane region" description="Helical" evidence="5">
    <location>
        <begin position="253"/>
        <end position="275"/>
    </location>
</feature>
<comment type="similarity">
    <text evidence="1">Belongs to the DNA mismatch repair MutL/HexB family.</text>
</comment>
<dbReference type="SMART" id="SM00853">
    <property type="entry name" value="MutL_C"/>
    <property type="match status" value="1"/>
</dbReference>
<keyword evidence="2" id="KW-0227">DNA damage</keyword>
<evidence type="ECO:0000313" key="9">
    <source>
        <dbReference type="Proteomes" id="UP000235145"/>
    </source>
</evidence>
<evidence type="ECO:0000256" key="1">
    <source>
        <dbReference type="ARBA" id="ARBA00006082"/>
    </source>
</evidence>
<evidence type="ECO:0000259" key="6">
    <source>
        <dbReference type="SMART" id="SM00853"/>
    </source>
</evidence>
<dbReference type="SUPFAM" id="SSF55874">
    <property type="entry name" value="ATPase domain of HSP90 chaperone/DNA topoisomerase II/histidine kinase"/>
    <property type="match status" value="1"/>
</dbReference>
<dbReference type="PANTHER" id="PTHR10073">
    <property type="entry name" value="DNA MISMATCH REPAIR PROTEIN MLH, PMS, MUTL"/>
    <property type="match status" value="1"/>
</dbReference>
<keyword evidence="5" id="KW-0472">Membrane</keyword>
<dbReference type="InterPro" id="IPR014721">
    <property type="entry name" value="Ribsml_uS5_D2-typ_fold_subgr"/>
</dbReference>
<dbReference type="InterPro" id="IPR013507">
    <property type="entry name" value="DNA_mismatch_S5_2-like"/>
</dbReference>
<evidence type="ECO:0000256" key="4">
    <source>
        <dbReference type="SAM" id="MobiDB-lite"/>
    </source>
</evidence>
<feature type="domain" description="DNA mismatch repair protein S5" evidence="7">
    <location>
        <begin position="214"/>
        <end position="374"/>
    </location>
</feature>
<dbReference type="SMART" id="SM01340">
    <property type="entry name" value="DNA_mis_repair"/>
    <property type="match status" value="1"/>
</dbReference>
<dbReference type="SUPFAM" id="SSF118116">
    <property type="entry name" value="DNA mismatch repair protein MutL"/>
    <property type="match status" value="1"/>
</dbReference>
<proteinExistence type="inferred from homology"/>
<feature type="region of interest" description="Disordered" evidence="4">
    <location>
        <begin position="635"/>
        <end position="660"/>
    </location>
</feature>
<dbReference type="Gene3D" id="3.30.1540.20">
    <property type="entry name" value="MutL, C-terminal domain, dimerisation subdomain"/>
    <property type="match status" value="2"/>
</dbReference>
<dbReference type="GO" id="GO:0006298">
    <property type="term" value="P:mismatch repair"/>
    <property type="evidence" value="ECO:0000318"/>
    <property type="project" value="GO_Central"/>
</dbReference>
<dbReference type="Gene3D" id="3.30.230.10">
    <property type="match status" value="1"/>
</dbReference>
<protein>
    <recommendedName>
        <fullName evidence="10">MutL C-terminal dimerisation domain-containing protein</fullName>
    </recommendedName>
</protein>
<accession>A0A9R1XVR3</accession>
<keyword evidence="5" id="KW-1133">Transmembrane helix</keyword>
<dbReference type="SUPFAM" id="SSF54211">
    <property type="entry name" value="Ribosomal protein S5 domain 2-like"/>
    <property type="match status" value="1"/>
</dbReference>
<dbReference type="GO" id="GO:0005524">
    <property type="term" value="F:ATP binding"/>
    <property type="evidence" value="ECO:0007669"/>
    <property type="project" value="InterPro"/>
</dbReference>
<dbReference type="InterPro" id="IPR014762">
    <property type="entry name" value="DNA_mismatch_repair_CS"/>
</dbReference>
<evidence type="ECO:0000259" key="7">
    <source>
        <dbReference type="SMART" id="SM01340"/>
    </source>
</evidence>